<reference evidence="2 4" key="2">
    <citation type="submission" date="2016-01" db="EMBL/GenBank/DDBJ databases">
        <title>The new phylogeny of the genus Mycobacterium.</title>
        <authorList>
            <person name="Tarcisio F."/>
            <person name="Conor M."/>
            <person name="Antonella G."/>
            <person name="Elisabetta G."/>
            <person name="Giulia F.S."/>
            <person name="Sara T."/>
            <person name="Anna F."/>
            <person name="Clotilde B."/>
            <person name="Roberto B."/>
            <person name="Veronica D.S."/>
            <person name="Fabio R."/>
            <person name="Monica P."/>
            <person name="Olivier J."/>
            <person name="Enrico T."/>
            <person name="Nicola S."/>
        </authorList>
    </citation>
    <scope>NUCLEOTIDE SEQUENCE [LARGE SCALE GENOMIC DNA]</scope>
    <source>
        <strain evidence="2 4">CCUG 50187</strain>
    </source>
</reference>
<evidence type="ECO:0000313" key="3">
    <source>
        <dbReference type="Proteomes" id="UP000182227"/>
    </source>
</evidence>
<dbReference type="RefSeq" id="WP_085142602.1">
    <property type="nucleotide sequence ID" value="NZ_JACKVA010000035.1"/>
</dbReference>
<evidence type="ECO:0000313" key="1">
    <source>
        <dbReference type="EMBL" id="CQD07279.1"/>
    </source>
</evidence>
<dbReference type="AlphaFoldDB" id="A0A0U1D378"/>
<organism evidence="1 3">
    <name type="scientific">Mycolicibacterium conceptionense</name>
    <dbReference type="NCBI Taxonomy" id="451644"/>
    <lineage>
        <taxon>Bacteria</taxon>
        <taxon>Bacillati</taxon>
        <taxon>Actinomycetota</taxon>
        <taxon>Actinomycetes</taxon>
        <taxon>Mycobacteriales</taxon>
        <taxon>Mycobacteriaceae</taxon>
        <taxon>Mycolicibacterium</taxon>
    </lineage>
</organism>
<dbReference type="GeneID" id="44299599"/>
<dbReference type="Pfam" id="PF25681">
    <property type="entry name" value="Phage_TTP_17"/>
    <property type="match status" value="1"/>
</dbReference>
<reference evidence="1 3" key="1">
    <citation type="submission" date="2015-03" db="EMBL/GenBank/DDBJ databases">
        <authorList>
            <person name="Murphy D."/>
        </authorList>
    </citation>
    <scope>NUCLEOTIDE SEQUENCE [LARGE SCALE GENOMIC DNA]</scope>
    <source>
        <strain evidence="1 3">D16</strain>
    </source>
</reference>
<gene>
    <name evidence="2" type="ORF">AWB98_01315</name>
    <name evidence="1" type="ORF">BN970_01371</name>
</gene>
<protein>
    <submittedName>
        <fullName evidence="1">Phage associated structural protein</fullName>
    </submittedName>
</protein>
<evidence type="ECO:0000313" key="2">
    <source>
        <dbReference type="EMBL" id="ORV20965.1"/>
    </source>
</evidence>
<dbReference type="EMBL" id="LQOP01000034">
    <property type="protein sequence ID" value="ORV20965.1"/>
    <property type="molecule type" value="Genomic_DNA"/>
</dbReference>
<dbReference type="InterPro" id="IPR058154">
    <property type="entry name" value="Bxb1_TTP-like"/>
</dbReference>
<dbReference type="Proteomes" id="UP000182227">
    <property type="component" value="Unassembled WGS sequence"/>
</dbReference>
<dbReference type="EMBL" id="CTEF01000001">
    <property type="protein sequence ID" value="CQD07279.1"/>
    <property type="molecule type" value="Genomic_DNA"/>
</dbReference>
<keyword evidence="4" id="KW-1185">Reference proteome</keyword>
<name>A0A0U1D378_9MYCO</name>
<accession>A0A0U1D378</accession>
<evidence type="ECO:0000313" key="4">
    <source>
        <dbReference type="Proteomes" id="UP000193811"/>
    </source>
</evidence>
<sequence>MADNKNIYAAEPLATGSCFVGPLGTAGPTDASSTLNVAFKDLGNIGEDGFTETAERSTDDKKNFGGKTVKVLQTDYKHTFKFVLMESLNADVLKAVYGESNVTITAANASHGLQVKITKNAKKLPHLSWVIDTEDSEFGAKYRNYIPDGQITEVGDVQLVHTDVIAYEVTLEAFEDASGNHVYTYTDNGQKTGS</sequence>
<dbReference type="Proteomes" id="UP000193811">
    <property type="component" value="Unassembled WGS sequence"/>
</dbReference>
<proteinExistence type="predicted"/>